<evidence type="ECO:0000313" key="5">
    <source>
        <dbReference type="Proteomes" id="UP000078396"/>
    </source>
</evidence>
<evidence type="ECO:0000256" key="1">
    <source>
        <dbReference type="ARBA" id="ARBA00023125"/>
    </source>
</evidence>
<dbReference type="Gene3D" id="1.10.357.10">
    <property type="entry name" value="Tetracycline Repressor, domain 2"/>
    <property type="match status" value="1"/>
</dbReference>
<keyword evidence="1 2" id="KW-0238">DNA-binding</keyword>
<dbReference type="SUPFAM" id="SSF46689">
    <property type="entry name" value="Homeodomain-like"/>
    <property type="match status" value="1"/>
</dbReference>
<dbReference type="InterPro" id="IPR009057">
    <property type="entry name" value="Homeodomain-like_sf"/>
</dbReference>
<name>A0A178LR48_MYCIR</name>
<dbReference type="eggNOG" id="COG1309">
    <property type="taxonomic scope" value="Bacteria"/>
</dbReference>
<dbReference type="GO" id="GO:0000976">
    <property type="term" value="F:transcription cis-regulatory region binding"/>
    <property type="evidence" value="ECO:0007669"/>
    <property type="project" value="TreeGrafter"/>
</dbReference>
<proteinExistence type="predicted"/>
<dbReference type="AlphaFoldDB" id="A0A178LR48"/>
<dbReference type="PANTHER" id="PTHR30055">
    <property type="entry name" value="HTH-TYPE TRANSCRIPTIONAL REGULATOR RUTR"/>
    <property type="match status" value="1"/>
</dbReference>
<gene>
    <name evidence="4" type="ORF">A4X20_25125</name>
</gene>
<dbReference type="InterPro" id="IPR050109">
    <property type="entry name" value="HTH-type_TetR-like_transc_reg"/>
</dbReference>
<dbReference type="RefSeq" id="WP_064283333.1">
    <property type="nucleotide sequence ID" value="NZ_LWCS01000035.1"/>
</dbReference>
<dbReference type="InterPro" id="IPR001647">
    <property type="entry name" value="HTH_TetR"/>
</dbReference>
<dbReference type="PRINTS" id="PR00455">
    <property type="entry name" value="HTHTETR"/>
</dbReference>
<evidence type="ECO:0000313" key="4">
    <source>
        <dbReference type="EMBL" id="OAN36246.1"/>
    </source>
</evidence>
<dbReference type="PANTHER" id="PTHR30055:SF226">
    <property type="entry name" value="HTH-TYPE TRANSCRIPTIONAL REGULATOR PKSA"/>
    <property type="match status" value="1"/>
</dbReference>
<sequence length="190" mass="20952">MAKPVAMRGFARERVLEAALELFSDHGVSGTSLQMIADRLGVTKAAVYYQFHSKDDITLAVVKPVFNDIEHLLRIADTLPTTEARRSVTMGGMVELIIRHRRISSVFYGDPTVHHLLEGNDEFRVVGDRLADVLLGPHPDNATRVAISMFSAGVHGCVTDPMISELDSAELQEILLDLTKRFLEACLPQG</sequence>
<evidence type="ECO:0000256" key="2">
    <source>
        <dbReference type="PROSITE-ProRule" id="PRU00335"/>
    </source>
</evidence>
<feature type="domain" description="HTH tetR-type" evidence="3">
    <location>
        <begin position="9"/>
        <end position="69"/>
    </location>
</feature>
<dbReference type="EMBL" id="LWCS01000035">
    <property type="protein sequence ID" value="OAN36246.1"/>
    <property type="molecule type" value="Genomic_DNA"/>
</dbReference>
<feature type="DNA-binding region" description="H-T-H motif" evidence="2">
    <location>
        <begin position="32"/>
        <end position="51"/>
    </location>
</feature>
<dbReference type="Pfam" id="PF00440">
    <property type="entry name" value="TetR_N"/>
    <property type="match status" value="1"/>
</dbReference>
<protein>
    <submittedName>
        <fullName evidence="4">TetR family transcriptional regulator</fullName>
    </submittedName>
</protein>
<dbReference type="PROSITE" id="PS50977">
    <property type="entry name" value="HTH_TETR_2"/>
    <property type="match status" value="1"/>
</dbReference>
<organism evidence="4 5">
    <name type="scientific">Mycolicibacterium iranicum</name>
    <name type="common">Mycobacterium iranicum</name>
    <dbReference type="NCBI Taxonomy" id="912594"/>
    <lineage>
        <taxon>Bacteria</taxon>
        <taxon>Bacillati</taxon>
        <taxon>Actinomycetota</taxon>
        <taxon>Actinomycetes</taxon>
        <taxon>Mycobacteriales</taxon>
        <taxon>Mycobacteriaceae</taxon>
        <taxon>Mycolicibacterium</taxon>
    </lineage>
</organism>
<comment type="caution">
    <text evidence="4">The sequence shown here is derived from an EMBL/GenBank/DDBJ whole genome shotgun (WGS) entry which is preliminary data.</text>
</comment>
<evidence type="ECO:0000259" key="3">
    <source>
        <dbReference type="PROSITE" id="PS50977"/>
    </source>
</evidence>
<reference evidence="4 5" key="1">
    <citation type="submission" date="2016-04" db="EMBL/GenBank/DDBJ databases">
        <title>Draft Genome Sequences of Staphylococcus capitis Strain H36, S. capitis Strain H65, S. cohnii Strain H62, S. hominis Strain H69, Mycobacterium iranicum Strain H39, Plantibacter sp. Strain H53, Pseudomonas oryzihabitans Strain H72, and Microbacterium sp. Strain H83, isolated from residential settings.</title>
        <authorList>
            <person name="Lymperopoulou D."/>
            <person name="Adams R.I."/>
            <person name="Lindow S."/>
            <person name="Coil D.A."/>
            <person name="Jospin G."/>
            <person name="Eisen J.A."/>
        </authorList>
    </citation>
    <scope>NUCLEOTIDE SEQUENCE [LARGE SCALE GENOMIC DNA]</scope>
    <source>
        <strain evidence="4 5">H39</strain>
    </source>
</reference>
<dbReference type="GO" id="GO:0003700">
    <property type="term" value="F:DNA-binding transcription factor activity"/>
    <property type="evidence" value="ECO:0007669"/>
    <property type="project" value="TreeGrafter"/>
</dbReference>
<accession>A0A178LR48</accession>
<dbReference type="Proteomes" id="UP000078396">
    <property type="component" value="Unassembled WGS sequence"/>
</dbReference>
<dbReference type="OrthoDB" id="3186364at2"/>